<evidence type="ECO:0000313" key="3">
    <source>
        <dbReference type="EMBL" id="MDN3563407.1"/>
    </source>
</evidence>
<accession>A0ABT8A111</accession>
<protein>
    <submittedName>
        <fullName evidence="3">Acetyl-CoA carboxylase biotin carboxyl carrier protein subunit</fullName>
    </submittedName>
</protein>
<dbReference type="InterPro" id="IPR050709">
    <property type="entry name" value="Biotin_Carboxyl_Carrier/Decarb"/>
</dbReference>
<keyword evidence="1" id="KW-0092">Biotin</keyword>
<organism evidence="3 4">
    <name type="scientific">Paeniroseomonas aquatica</name>
    <dbReference type="NCBI Taxonomy" id="373043"/>
    <lineage>
        <taxon>Bacteria</taxon>
        <taxon>Pseudomonadati</taxon>
        <taxon>Pseudomonadota</taxon>
        <taxon>Alphaproteobacteria</taxon>
        <taxon>Acetobacterales</taxon>
        <taxon>Acetobacteraceae</taxon>
        <taxon>Paeniroseomonas</taxon>
    </lineage>
</organism>
<dbReference type="SUPFAM" id="SSF51230">
    <property type="entry name" value="Single hybrid motif"/>
    <property type="match status" value="1"/>
</dbReference>
<gene>
    <name evidence="3" type="ORF">QWZ14_03340</name>
</gene>
<dbReference type="InterPro" id="IPR000089">
    <property type="entry name" value="Biotin_lipoyl"/>
</dbReference>
<evidence type="ECO:0000256" key="1">
    <source>
        <dbReference type="ARBA" id="ARBA00023267"/>
    </source>
</evidence>
<keyword evidence="4" id="KW-1185">Reference proteome</keyword>
<dbReference type="CDD" id="cd06850">
    <property type="entry name" value="biotinyl_domain"/>
    <property type="match status" value="1"/>
</dbReference>
<dbReference type="Pfam" id="PF00364">
    <property type="entry name" value="Biotin_lipoyl"/>
    <property type="match status" value="1"/>
</dbReference>
<sequence length="73" mass="7738">MADIPVPVEITAAVWKIEVEVGARVAAGDVLLILESMKMEIPVEAPRDGTIRSILAAEGDQVEEGQVVVVLEA</sequence>
<feature type="domain" description="Lipoyl-binding" evidence="2">
    <location>
        <begin position="1"/>
        <end position="72"/>
    </location>
</feature>
<evidence type="ECO:0000313" key="4">
    <source>
        <dbReference type="Proteomes" id="UP001529369"/>
    </source>
</evidence>
<dbReference type="Proteomes" id="UP001529369">
    <property type="component" value="Unassembled WGS sequence"/>
</dbReference>
<dbReference type="PANTHER" id="PTHR45266">
    <property type="entry name" value="OXALOACETATE DECARBOXYLASE ALPHA CHAIN"/>
    <property type="match status" value="1"/>
</dbReference>
<dbReference type="InterPro" id="IPR011053">
    <property type="entry name" value="Single_hybrid_motif"/>
</dbReference>
<dbReference type="Gene3D" id="2.40.50.100">
    <property type="match status" value="1"/>
</dbReference>
<proteinExistence type="predicted"/>
<evidence type="ECO:0000259" key="2">
    <source>
        <dbReference type="PROSITE" id="PS50968"/>
    </source>
</evidence>
<comment type="caution">
    <text evidence="3">The sequence shown here is derived from an EMBL/GenBank/DDBJ whole genome shotgun (WGS) entry which is preliminary data.</text>
</comment>
<name>A0ABT8A111_9PROT</name>
<dbReference type="RefSeq" id="WP_290315149.1">
    <property type="nucleotide sequence ID" value="NZ_JAUFPN010000033.1"/>
</dbReference>
<dbReference type="PANTHER" id="PTHR45266:SF3">
    <property type="entry name" value="OXALOACETATE DECARBOXYLASE ALPHA CHAIN"/>
    <property type="match status" value="1"/>
</dbReference>
<dbReference type="PROSITE" id="PS50968">
    <property type="entry name" value="BIOTINYL_LIPOYL"/>
    <property type="match status" value="1"/>
</dbReference>
<reference evidence="4" key="1">
    <citation type="journal article" date="2019" name="Int. J. Syst. Evol. Microbiol.">
        <title>The Global Catalogue of Microorganisms (GCM) 10K type strain sequencing project: providing services to taxonomists for standard genome sequencing and annotation.</title>
        <authorList>
            <consortium name="The Broad Institute Genomics Platform"/>
            <consortium name="The Broad Institute Genome Sequencing Center for Infectious Disease"/>
            <person name="Wu L."/>
            <person name="Ma J."/>
        </authorList>
    </citation>
    <scope>NUCLEOTIDE SEQUENCE [LARGE SCALE GENOMIC DNA]</scope>
    <source>
        <strain evidence="4">CECT 7131</strain>
    </source>
</reference>
<dbReference type="EMBL" id="JAUFPN010000033">
    <property type="protein sequence ID" value="MDN3563407.1"/>
    <property type="molecule type" value="Genomic_DNA"/>
</dbReference>